<evidence type="ECO:0008006" key="3">
    <source>
        <dbReference type="Google" id="ProtNLM"/>
    </source>
</evidence>
<proteinExistence type="predicted"/>
<name>A0A6A5UTR9_9PLEO</name>
<dbReference type="AlphaFoldDB" id="A0A6A5UTR9"/>
<evidence type="ECO:0000313" key="1">
    <source>
        <dbReference type="EMBL" id="KAF1967369.1"/>
    </source>
</evidence>
<protein>
    <recommendedName>
        <fullName evidence="3">WD40 repeat-like protein</fullName>
    </recommendedName>
</protein>
<reference evidence="1" key="1">
    <citation type="journal article" date="2020" name="Stud. Mycol.">
        <title>101 Dothideomycetes genomes: a test case for predicting lifestyles and emergence of pathogens.</title>
        <authorList>
            <person name="Haridas S."/>
            <person name="Albert R."/>
            <person name="Binder M."/>
            <person name="Bloem J."/>
            <person name="Labutti K."/>
            <person name="Salamov A."/>
            <person name="Andreopoulos B."/>
            <person name="Baker S."/>
            <person name="Barry K."/>
            <person name="Bills G."/>
            <person name="Bluhm B."/>
            <person name="Cannon C."/>
            <person name="Castanera R."/>
            <person name="Culley D."/>
            <person name="Daum C."/>
            <person name="Ezra D."/>
            <person name="Gonzalez J."/>
            <person name="Henrissat B."/>
            <person name="Kuo A."/>
            <person name="Liang C."/>
            <person name="Lipzen A."/>
            <person name="Lutzoni F."/>
            <person name="Magnuson J."/>
            <person name="Mondo S."/>
            <person name="Nolan M."/>
            <person name="Ohm R."/>
            <person name="Pangilinan J."/>
            <person name="Park H.-J."/>
            <person name="Ramirez L."/>
            <person name="Alfaro M."/>
            <person name="Sun H."/>
            <person name="Tritt A."/>
            <person name="Yoshinaga Y."/>
            <person name="Zwiers L.-H."/>
            <person name="Turgeon B."/>
            <person name="Goodwin S."/>
            <person name="Spatafora J."/>
            <person name="Crous P."/>
            <person name="Grigoriev I."/>
        </authorList>
    </citation>
    <scope>NUCLEOTIDE SEQUENCE</scope>
    <source>
        <strain evidence="1">CBS 107.79</strain>
    </source>
</reference>
<gene>
    <name evidence="1" type="ORF">BU23DRAFT_291850</name>
</gene>
<dbReference type="InterPro" id="IPR014839">
    <property type="entry name" value="Crt10"/>
</dbReference>
<dbReference type="OrthoDB" id="5591786at2759"/>
<dbReference type="Proteomes" id="UP000800036">
    <property type="component" value="Unassembled WGS sequence"/>
</dbReference>
<dbReference type="InterPro" id="IPR036322">
    <property type="entry name" value="WD40_repeat_dom_sf"/>
</dbReference>
<evidence type="ECO:0000313" key="2">
    <source>
        <dbReference type="Proteomes" id="UP000800036"/>
    </source>
</evidence>
<accession>A0A6A5UTR9</accession>
<dbReference type="Gene3D" id="2.130.10.10">
    <property type="entry name" value="YVTN repeat-like/Quinoprotein amine dehydrogenase"/>
    <property type="match status" value="1"/>
</dbReference>
<dbReference type="EMBL" id="ML976733">
    <property type="protein sequence ID" value="KAF1967369.1"/>
    <property type="molecule type" value="Genomic_DNA"/>
</dbReference>
<dbReference type="Pfam" id="PF08728">
    <property type="entry name" value="CRT10"/>
    <property type="match status" value="2"/>
</dbReference>
<organism evidence="1 2">
    <name type="scientific">Bimuria novae-zelandiae CBS 107.79</name>
    <dbReference type="NCBI Taxonomy" id="1447943"/>
    <lineage>
        <taxon>Eukaryota</taxon>
        <taxon>Fungi</taxon>
        <taxon>Dikarya</taxon>
        <taxon>Ascomycota</taxon>
        <taxon>Pezizomycotina</taxon>
        <taxon>Dothideomycetes</taxon>
        <taxon>Pleosporomycetidae</taxon>
        <taxon>Pleosporales</taxon>
        <taxon>Massarineae</taxon>
        <taxon>Didymosphaeriaceae</taxon>
        <taxon>Bimuria</taxon>
    </lineage>
</organism>
<keyword evidence="2" id="KW-1185">Reference proteome</keyword>
<sequence length="622" mass="68811">MYKLISCVATGVQKGYERFPDHNAPIVKHWRCDLTALSHVYNLYFVAYNTKIYIYEPSFPAQTLGEPIKILKLPRTGAPVPRGIDNEDPHSITRVLVDFFGNDEVLLCTCDDGDVVGFWVRDLYEARLTKRDIFCAKEEIDEEECIRIFTKLNVGQSAWGLAVHRNARLIAISANTHEVRVLAYALAQPDDSLEDDTSGFPVPRHKDWLITLQAKANIPAVSFDNSGADPTGRWLSSSSIDGLTHLWDLSRPDQPAQIIAIGHCASATILPNIIPKPCTCLNTHSYPHATWSAMFIDPRSCHCVGSLAEACGSSVGSKGEPAFRPPCFWDITPMKDETFSKDQTLAVALAGESEAESEESGEMSIDSSNPSVELLSNLAAAPEDEESLFVYDAPPDIPSELEGQTEIPLPLSANADIADADDDDVSLEDEDGDVLWYKESKKPYCSYKTAKFVSEKDIPELHPLIIVTKDEIYLLQRALHRSLATVLTMRSPLYSVQRPDSVLYNAYHRQLFTAQIPDLGVFIVASPAGAAGIFRLTRTIHEGREMIGFRLDHVLPGALGVDGEEHLVGVAVGPVQGMLDGEGWEAGKRRWRLLMYWHDHTVSAYELGKFEEGEGELEGLVV</sequence>
<dbReference type="InterPro" id="IPR015943">
    <property type="entry name" value="WD40/YVTN_repeat-like_dom_sf"/>
</dbReference>
<dbReference type="SUPFAM" id="SSF50978">
    <property type="entry name" value="WD40 repeat-like"/>
    <property type="match status" value="1"/>
</dbReference>